<dbReference type="InterPro" id="IPR055170">
    <property type="entry name" value="GFO_IDH_MocA-like_dom"/>
</dbReference>
<dbReference type="InterPro" id="IPR036291">
    <property type="entry name" value="NAD(P)-bd_dom_sf"/>
</dbReference>
<dbReference type="PANTHER" id="PTHR22604:SF105">
    <property type="entry name" value="TRANS-1,2-DIHYDROBENZENE-1,2-DIOL DEHYDROGENASE"/>
    <property type="match status" value="1"/>
</dbReference>
<organism evidence="5 6">
    <name type="scientific">Alloscardovia theropitheci</name>
    <dbReference type="NCBI Taxonomy" id="2496842"/>
    <lineage>
        <taxon>Bacteria</taxon>
        <taxon>Bacillati</taxon>
        <taxon>Actinomycetota</taxon>
        <taxon>Actinomycetes</taxon>
        <taxon>Bifidobacteriales</taxon>
        <taxon>Bifidobacteriaceae</taxon>
        <taxon>Alloscardovia</taxon>
    </lineage>
</organism>
<dbReference type="EMBL" id="RXLP01000001">
    <property type="protein sequence ID" value="TCD55088.1"/>
    <property type="molecule type" value="Genomic_DNA"/>
</dbReference>
<dbReference type="Proteomes" id="UP000291289">
    <property type="component" value="Unassembled WGS sequence"/>
</dbReference>
<dbReference type="SUPFAM" id="SSF51735">
    <property type="entry name" value="NAD(P)-binding Rossmann-fold domains"/>
    <property type="match status" value="1"/>
</dbReference>
<protein>
    <submittedName>
        <fullName evidence="5">Gfo/Idh/MocA family oxidoreductase</fullName>
    </submittedName>
</protein>
<dbReference type="SUPFAM" id="SSF55347">
    <property type="entry name" value="Glyceraldehyde-3-phosphate dehydrogenase-like, C-terminal domain"/>
    <property type="match status" value="1"/>
</dbReference>
<evidence type="ECO:0000313" key="6">
    <source>
        <dbReference type="Proteomes" id="UP000291289"/>
    </source>
</evidence>
<keyword evidence="2" id="KW-0560">Oxidoreductase</keyword>
<dbReference type="InterPro" id="IPR050984">
    <property type="entry name" value="Gfo/Idh/MocA_domain"/>
</dbReference>
<sequence>MAFMTNVAILGAGKIARKMAETINLMSKDSRWEGQVNLYAVATRDSIERAEQFAREFEIDVAYGSYQEMLDDPDVDMVYIATPHTLHASQAIMCMEAGKHVLVEKPLAINATQAQAVFEKSRETGLTCGEAIWTRYEPSRRIIQDIIDSGIIGEITSMSANLSYPMMAKERIIKPELAGGALLDVGIYPLNFVSMFMPGGVSRIVSSARLSEQGTDELSQTTLWYDDGKMADITTSYWEVGDRCGMIRGTEGIIRVENANNPEEIRVLNRSYETISNPEIPHQLTGFEYEVDEMLTAISQGNVEPVSMPHDETMRMMSLMDKIREQWGLKYPDEM</sequence>
<evidence type="ECO:0000313" key="5">
    <source>
        <dbReference type="EMBL" id="TCD55088.1"/>
    </source>
</evidence>
<accession>A0A4R0QU42</accession>
<gene>
    <name evidence="5" type="ORF">EJ419_00355</name>
</gene>
<feature type="domain" description="Gfo/Idh/MocA-like oxidoreductase N-terminal" evidence="3">
    <location>
        <begin position="6"/>
        <end position="128"/>
    </location>
</feature>
<evidence type="ECO:0000256" key="2">
    <source>
        <dbReference type="ARBA" id="ARBA00023002"/>
    </source>
</evidence>
<dbReference type="OrthoDB" id="9815825at2"/>
<dbReference type="GO" id="GO:0016491">
    <property type="term" value="F:oxidoreductase activity"/>
    <property type="evidence" value="ECO:0007669"/>
    <property type="project" value="UniProtKB-KW"/>
</dbReference>
<evidence type="ECO:0000259" key="4">
    <source>
        <dbReference type="Pfam" id="PF22725"/>
    </source>
</evidence>
<name>A0A4R0QU42_9BIFI</name>
<dbReference type="Gene3D" id="3.40.50.720">
    <property type="entry name" value="NAD(P)-binding Rossmann-like Domain"/>
    <property type="match status" value="1"/>
</dbReference>
<dbReference type="Gene3D" id="3.30.360.10">
    <property type="entry name" value="Dihydrodipicolinate Reductase, domain 2"/>
    <property type="match status" value="1"/>
</dbReference>
<evidence type="ECO:0000259" key="3">
    <source>
        <dbReference type="Pfam" id="PF01408"/>
    </source>
</evidence>
<dbReference type="AlphaFoldDB" id="A0A4R0QU42"/>
<evidence type="ECO:0000256" key="1">
    <source>
        <dbReference type="ARBA" id="ARBA00010928"/>
    </source>
</evidence>
<feature type="domain" description="GFO/IDH/MocA-like oxidoreductase" evidence="4">
    <location>
        <begin position="143"/>
        <end position="255"/>
    </location>
</feature>
<dbReference type="RefSeq" id="WP_131282938.1">
    <property type="nucleotide sequence ID" value="NZ_RXLP01000001.1"/>
</dbReference>
<comment type="caution">
    <text evidence="5">The sequence shown here is derived from an EMBL/GenBank/DDBJ whole genome shotgun (WGS) entry which is preliminary data.</text>
</comment>
<dbReference type="InterPro" id="IPR000683">
    <property type="entry name" value="Gfo/Idh/MocA-like_OxRdtase_N"/>
</dbReference>
<dbReference type="Pfam" id="PF01408">
    <property type="entry name" value="GFO_IDH_MocA"/>
    <property type="match status" value="1"/>
</dbReference>
<reference evidence="5 6" key="1">
    <citation type="submission" date="2018-12" db="EMBL/GenBank/DDBJ databases">
        <title>Alloscrdovia theropitheci sp. nov: a novel taxon from the feces of the bleeding-herat monkey (Theropithecus geleda).</title>
        <authorList>
            <person name="Modesto M."/>
        </authorList>
    </citation>
    <scope>NUCLEOTIDE SEQUENCE [LARGE SCALE GENOMIC DNA]</scope>
    <source>
        <strain evidence="5 6">GLDI4/2</strain>
    </source>
</reference>
<dbReference type="GO" id="GO:0000166">
    <property type="term" value="F:nucleotide binding"/>
    <property type="evidence" value="ECO:0007669"/>
    <property type="project" value="InterPro"/>
</dbReference>
<dbReference type="PANTHER" id="PTHR22604">
    <property type="entry name" value="OXIDOREDUCTASES"/>
    <property type="match status" value="1"/>
</dbReference>
<proteinExistence type="inferred from homology"/>
<dbReference type="Pfam" id="PF22725">
    <property type="entry name" value="GFO_IDH_MocA_C3"/>
    <property type="match status" value="1"/>
</dbReference>
<comment type="similarity">
    <text evidence="1">Belongs to the Gfo/Idh/MocA family.</text>
</comment>
<keyword evidence="6" id="KW-1185">Reference proteome</keyword>